<dbReference type="AlphaFoldDB" id="A0A0R2D823"/>
<dbReference type="InterPro" id="IPR050090">
    <property type="entry name" value="Tyrosine_recombinase_XerCD"/>
</dbReference>
<dbReference type="OrthoDB" id="9803188at2"/>
<dbReference type="Gene3D" id="1.10.443.10">
    <property type="entry name" value="Intergrase catalytic core"/>
    <property type="match status" value="1"/>
</dbReference>
<comment type="similarity">
    <text evidence="1">Belongs to the 'phage' integrase family.</text>
</comment>
<gene>
    <name evidence="5" type="ORF">FC19_GL000226</name>
</gene>
<proteinExistence type="inferred from homology"/>
<evidence type="ECO:0000313" key="6">
    <source>
        <dbReference type="Proteomes" id="UP000051015"/>
    </source>
</evidence>
<accession>A0A0R2D823</accession>
<reference evidence="5 6" key="1">
    <citation type="journal article" date="2015" name="Genome Announc.">
        <title>Expanding the biotechnology potential of lactobacilli through comparative genomics of 213 strains and associated genera.</title>
        <authorList>
            <person name="Sun Z."/>
            <person name="Harris H.M."/>
            <person name="McCann A."/>
            <person name="Guo C."/>
            <person name="Argimon S."/>
            <person name="Zhang W."/>
            <person name="Yang X."/>
            <person name="Jeffery I.B."/>
            <person name="Cooney J.C."/>
            <person name="Kagawa T.F."/>
            <person name="Liu W."/>
            <person name="Song Y."/>
            <person name="Salvetti E."/>
            <person name="Wrobel A."/>
            <person name="Rasinkangas P."/>
            <person name="Parkhill J."/>
            <person name="Rea M.C."/>
            <person name="O'Sullivan O."/>
            <person name="Ritari J."/>
            <person name="Douillard F.P."/>
            <person name="Paul Ross R."/>
            <person name="Yang R."/>
            <person name="Briner A.E."/>
            <person name="Felis G.E."/>
            <person name="de Vos W.M."/>
            <person name="Barrangou R."/>
            <person name="Klaenhammer T.R."/>
            <person name="Caufield P.W."/>
            <person name="Cui Y."/>
            <person name="Zhang H."/>
            <person name="O'Toole P.W."/>
        </authorList>
    </citation>
    <scope>NUCLEOTIDE SEQUENCE [LARGE SCALE GENOMIC DNA]</scope>
    <source>
        <strain evidence="5 6">DSM 21051</strain>
    </source>
</reference>
<dbReference type="GO" id="GO:0006310">
    <property type="term" value="P:DNA recombination"/>
    <property type="evidence" value="ECO:0007669"/>
    <property type="project" value="UniProtKB-KW"/>
</dbReference>
<evidence type="ECO:0000256" key="3">
    <source>
        <dbReference type="ARBA" id="ARBA00023172"/>
    </source>
</evidence>
<dbReference type="PATRIC" id="fig|1423725.3.peg.232"/>
<dbReference type="RefSeq" id="WP_057875301.1">
    <property type="nucleotide sequence ID" value="NZ_AYZD01000011.1"/>
</dbReference>
<evidence type="ECO:0000256" key="1">
    <source>
        <dbReference type="ARBA" id="ARBA00008857"/>
    </source>
</evidence>
<keyword evidence="2" id="KW-0238">DNA-binding</keyword>
<dbReference type="Proteomes" id="UP000051015">
    <property type="component" value="Unassembled WGS sequence"/>
</dbReference>
<dbReference type="InterPro" id="IPR011010">
    <property type="entry name" value="DNA_brk_join_enz"/>
</dbReference>
<dbReference type="Gene3D" id="1.10.150.130">
    <property type="match status" value="1"/>
</dbReference>
<dbReference type="InterPro" id="IPR025269">
    <property type="entry name" value="SAM-like_dom"/>
</dbReference>
<dbReference type="GO" id="GO:0003677">
    <property type="term" value="F:DNA binding"/>
    <property type="evidence" value="ECO:0007669"/>
    <property type="project" value="UniProtKB-KW"/>
</dbReference>
<evidence type="ECO:0000313" key="5">
    <source>
        <dbReference type="EMBL" id="KRM96710.1"/>
    </source>
</evidence>
<dbReference type="InterPro" id="IPR002104">
    <property type="entry name" value="Integrase_catalytic"/>
</dbReference>
<dbReference type="CDD" id="cd01189">
    <property type="entry name" value="INT_ICEBs1_C_like"/>
    <property type="match status" value="1"/>
</dbReference>
<dbReference type="PANTHER" id="PTHR30349:SF64">
    <property type="entry name" value="PROPHAGE INTEGRASE INTD-RELATED"/>
    <property type="match status" value="1"/>
</dbReference>
<dbReference type="Pfam" id="PF13102">
    <property type="entry name" value="Phage_int_SAM_5"/>
    <property type="match status" value="1"/>
</dbReference>
<dbReference type="Pfam" id="PF00589">
    <property type="entry name" value="Phage_integrase"/>
    <property type="match status" value="1"/>
</dbReference>
<sequence>MSNVKKLNKGYEASFSKGSGCNRVRINRRFKTKTEALAFIAEQTLKHNSNGKLFRRRLLISAYLKYWLKFEKNNISEETLHTYKTTINHVQLVLPRIKMYEINRRIIQSAITLLSQRYAHETVRKDVSHLKVMFRAAVRMGDIHKNPMEDITVPTDRFRQKSIDEKVMPESDFKKIKNYLLNYDYHEKDCNRLVVLLIIFTGIRVGEALGLSVENVDFKNNSILINQSWKTITKTVGETKTPNSVRKLPVQSKVLQKMKNWRYLGHTTPDGSNGKLFFQTFDGRFLQPASINACYQGLQKKLKIVGNYSIHTVRHTIASLLLEKGADIVQVSRLLGHSSPKITATYYLGLTPDKGLNKRRTMLDMLE</sequence>
<protein>
    <submittedName>
        <fullName evidence="5">Prophage Lp2 protein 2, integrase</fullName>
    </submittedName>
</protein>
<name>A0A0R2D823_9LACO</name>
<comment type="caution">
    <text evidence="5">The sequence shown here is derived from an EMBL/GenBank/DDBJ whole genome shotgun (WGS) entry which is preliminary data.</text>
</comment>
<dbReference type="EMBL" id="AYZD01000011">
    <property type="protein sequence ID" value="KRM96710.1"/>
    <property type="molecule type" value="Genomic_DNA"/>
</dbReference>
<dbReference type="GO" id="GO:0015074">
    <property type="term" value="P:DNA integration"/>
    <property type="evidence" value="ECO:0007669"/>
    <property type="project" value="InterPro"/>
</dbReference>
<dbReference type="PANTHER" id="PTHR30349">
    <property type="entry name" value="PHAGE INTEGRASE-RELATED"/>
    <property type="match status" value="1"/>
</dbReference>
<dbReference type="STRING" id="1423725.FC19_GL000226"/>
<dbReference type="PROSITE" id="PS51898">
    <property type="entry name" value="TYR_RECOMBINASE"/>
    <property type="match status" value="1"/>
</dbReference>
<dbReference type="SUPFAM" id="SSF56349">
    <property type="entry name" value="DNA breaking-rejoining enzymes"/>
    <property type="match status" value="1"/>
</dbReference>
<feature type="domain" description="Tyr recombinase" evidence="4">
    <location>
        <begin position="163"/>
        <end position="360"/>
    </location>
</feature>
<evidence type="ECO:0000256" key="2">
    <source>
        <dbReference type="ARBA" id="ARBA00023125"/>
    </source>
</evidence>
<keyword evidence="3" id="KW-0233">DNA recombination</keyword>
<evidence type="ECO:0000259" key="4">
    <source>
        <dbReference type="PROSITE" id="PS51898"/>
    </source>
</evidence>
<dbReference type="InterPro" id="IPR013762">
    <property type="entry name" value="Integrase-like_cat_sf"/>
</dbReference>
<keyword evidence="6" id="KW-1185">Reference proteome</keyword>
<organism evidence="5 6">
    <name type="scientific">Liquorilactobacillus aquaticus DSM 21051</name>
    <dbReference type="NCBI Taxonomy" id="1423725"/>
    <lineage>
        <taxon>Bacteria</taxon>
        <taxon>Bacillati</taxon>
        <taxon>Bacillota</taxon>
        <taxon>Bacilli</taxon>
        <taxon>Lactobacillales</taxon>
        <taxon>Lactobacillaceae</taxon>
        <taxon>Liquorilactobacillus</taxon>
    </lineage>
</organism>
<dbReference type="InterPro" id="IPR010998">
    <property type="entry name" value="Integrase_recombinase_N"/>
</dbReference>